<sequence length="59" mass="6884">MAQLPLQTLPYSLPNKYATRVVGRESKAQWRLASIKERRTCECAKLVMKWDTMIVEICQ</sequence>
<evidence type="ECO:0000313" key="2">
    <source>
        <dbReference type="Proteomes" id="UP000249390"/>
    </source>
</evidence>
<accession>A0A328DVY6</accession>
<comment type="caution">
    <text evidence="1">The sequence shown here is derived from an EMBL/GenBank/DDBJ whole genome shotgun (WGS) entry which is preliminary data.</text>
</comment>
<reference evidence="1 2" key="1">
    <citation type="submission" date="2018-06" db="EMBL/GenBank/DDBJ databases">
        <title>The Genome of Cuscuta australis (Dodder) Provides Insight into the Evolution of Plant Parasitism.</title>
        <authorList>
            <person name="Liu H."/>
        </authorList>
    </citation>
    <scope>NUCLEOTIDE SEQUENCE [LARGE SCALE GENOMIC DNA]</scope>
    <source>
        <strain evidence="2">cv. Yunnan</strain>
        <tissue evidence="1">Vines</tissue>
    </source>
</reference>
<organism evidence="1 2">
    <name type="scientific">Cuscuta australis</name>
    <dbReference type="NCBI Taxonomy" id="267555"/>
    <lineage>
        <taxon>Eukaryota</taxon>
        <taxon>Viridiplantae</taxon>
        <taxon>Streptophyta</taxon>
        <taxon>Embryophyta</taxon>
        <taxon>Tracheophyta</taxon>
        <taxon>Spermatophyta</taxon>
        <taxon>Magnoliopsida</taxon>
        <taxon>eudicotyledons</taxon>
        <taxon>Gunneridae</taxon>
        <taxon>Pentapetalae</taxon>
        <taxon>asterids</taxon>
        <taxon>lamiids</taxon>
        <taxon>Solanales</taxon>
        <taxon>Convolvulaceae</taxon>
        <taxon>Cuscuteae</taxon>
        <taxon>Cuscuta</taxon>
        <taxon>Cuscuta subgen. Grammica</taxon>
        <taxon>Cuscuta sect. Cleistogrammica</taxon>
    </lineage>
</organism>
<dbReference type="EMBL" id="NQVE01000076">
    <property type="protein sequence ID" value="RAL49852.1"/>
    <property type="molecule type" value="Genomic_DNA"/>
</dbReference>
<dbReference type="AlphaFoldDB" id="A0A328DVY6"/>
<proteinExistence type="predicted"/>
<keyword evidence="2" id="KW-1185">Reference proteome</keyword>
<dbReference type="Proteomes" id="UP000249390">
    <property type="component" value="Unassembled WGS sequence"/>
</dbReference>
<protein>
    <submittedName>
        <fullName evidence="1">Uncharacterized protein</fullName>
    </submittedName>
</protein>
<name>A0A328DVY6_9ASTE</name>
<evidence type="ECO:0000313" key="1">
    <source>
        <dbReference type="EMBL" id="RAL49852.1"/>
    </source>
</evidence>
<gene>
    <name evidence="1" type="ORF">DM860_002143</name>
</gene>